<dbReference type="PROSITE" id="PS00197">
    <property type="entry name" value="2FE2S_FER_1"/>
    <property type="match status" value="1"/>
</dbReference>
<name>A0A1Y0IF25_9GAMM</name>
<dbReference type="InterPro" id="IPR036010">
    <property type="entry name" value="2Fe-2S_ferredoxin-like_sf"/>
</dbReference>
<dbReference type="GO" id="GO:0051537">
    <property type="term" value="F:2 iron, 2 sulfur cluster binding"/>
    <property type="evidence" value="ECO:0007669"/>
    <property type="project" value="UniProtKB-KW"/>
</dbReference>
<evidence type="ECO:0000259" key="11">
    <source>
        <dbReference type="PROSITE" id="PS51085"/>
    </source>
</evidence>
<organism evidence="13 14">
    <name type="scientific">Oleiphilus messinensis</name>
    <dbReference type="NCBI Taxonomy" id="141451"/>
    <lineage>
        <taxon>Bacteria</taxon>
        <taxon>Pseudomonadati</taxon>
        <taxon>Pseudomonadota</taxon>
        <taxon>Gammaproteobacteria</taxon>
        <taxon>Oceanospirillales</taxon>
        <taxon>Oleiphilaceae</taxon>
        <taxon>Oleiphilus</taxon>
    </lineage>
</organism>
<dbReference type="OrthoDB" id="9796486at2"/>
<evidence type="ECO:0000313" key="14">
    <source>
        <dbReference type="Proteomes" id="UP000196027"/>
    </source>
</evidence>
<dbReference type="Gene3D" id="2.40.30.10">
    <property type="entry name" value="Translation factors"/>
    <property type="match status" value="1"/>
</dbReference>
<dbReference type="InterPro" id="IPR008333">
    <property type="entry name" value="Cbr1-like_FAD-bd_dom"/>
</dbReference>
<evidence type="ECO:0000256" key="3">
    <source>
        <dbReference type="ARBA" id="ARBA00022714"/>
    </source>
</evidence>
<dbReference type="GO" id="GO:0046872">
    <property type="term" value="F:metal ion binding"/>
    <property type="evidence" value="ECO:0007669"/>
    <property type="project" value="UniProtKB-KW"/>
</dbReference>
<dbReference type="Proteomes" id="UP000196027">
    <property type="component" value="Chromosome"/>
</dbReference>
<reference evidence="13 14" key="1">
    <citation type="submission" date="2017-05" db="EMBL/GenBank/DDBJ databases">
        <title>Genomic insights into alkan degradation activity of Oleiphilus messinensis.</title>
        <authorList>
            <person name="Kozyavkin S.A."/>
            <person name="Slesarev A.I."/>
            <person name="Golyshin P.N."/>
            <person name="Korzhenkov A."/>
            <person name="Golyshina O.N."/>
            <person name="Toshchakov S.V."/>
        </authorList>
    </citation>
    <scope>NUCLEOTIDE SEQUENCE [LARGE SCALE GENOMIC DNA]</scope>
    <source>
        <strain evidence="13 14">ME102</strain>
    </source>
</reference>
<dbReference type="Pfam" id="PF00175">
    <property type="entry name" value="NAD_binding_1"/>
    <property type="match status" value="1"/>
</dbReference>
<keyword evidence="8" id="KW-0411">Iron-sulfur</keyword>
<evidence type="ECO:0000256" key="10">
    <source>
        <dbReference type="ARBA" id="ARBA00061434"/>
    </source>
</evidence>
<feature type="domain" description="FAD-binding FR-type" evidence="12">
    <location>
        <begin position="62"/>
        <end position="166"/>
    </location>
</feature>
<dbReference type="InterPro" id="IPR006058">
    <property type="entry name" value="2Fe2S_fd_BS"/>
</dbReference>
<dbReference type="PRINTS" id="PR00371">
    <property type="entry name" value="FPNCR"/>
</dbReference>
<gene>
    <name evidence="13" type="ORF">OLMES_5077</name>
</gene>
<keyword evidence="3" id="KW-0001">2Fe-2S</keyword>
<dbReference type="PROSITE" id="PS51384">
    <property type="entry name" value="FAD_FR"/>
    <property type="match status" value="1"/>
</dbReference>
<comment type="similarity">
    <text evidence="10">In the N-terminal section; belongs to the FAD-binding oxidoreductase type 6 family.</text>
</comment>
<dbReference type="PRINTS" id="PR00410">
    <property type="entry name" value="PHEHYDRXLASE"/>
</dbReference>
<evidence type="ECO:0000256" key="7">
    <source>
        <dbReference type="ARBA" id="ARBA00023004"/>
    </source>
</evidence>
<keyword evidence="7" id="KW-0408">Iron</keyword>
<dbReference type="GO" id="GO:0016491">
    <property type="term" value="F:oxidoreductase activity"/>
    <property type="evidence" value="ECO:0007669"/>
    <property type="project" value="UniProtKB-KW"/>
</dbReference>
<dbReference type="InterPro" id="IPR001709">
    <property type="entry name" value="Flavoprot_Pyr_Nucl_cyt_Rdtase"/>
</dbReference>
<dbReference type="RefSeq" id="WP_087463774.1">
    <property type="nucleotide sequence ID" value="NZ_CP021425.1"/>
</dbReference>
<dbReference type="CDD" id="cd06217">
    <property type="entry name" value="FNR_iron_sulfur_binding_3"/>
    <property type="match status" value="1"/>
</dbReference>
<evidence type="ECO:0000256" key="4">
    <source>
        <dbReference type="ARBA" id="ARBA00022723"/>
    </source>
</evidence>
<feature type="domain" description="2Fe-2S ferredoxin-type" evidence="11">
    <location>
        <begin position="319"/>
        <end position="404"/>
    </location>
</feature>
<sequence>MPDTFNSSNTLNSSDTVNSSEPLNIVVGYQDAVDLKDRLEEKGSDFLDQKGDVSATIAQLHPKRLQLIVRDIVEETATTKTFRLVDRAGRSLPPFQAGQYINLFVTIDGVETARPYAISSSPEQRHYYDLTVKRVSEGFVSGFLLDKVAVGQSFSSTGPMGTFHHNPVFHGEDLVFLAGGSGSAPARAMILHILQQSMPHSFHMIYSNSYVDDVIYKDELGELAVHHDQFTLTEVISRPPEDYCGHRGRLQAPLIRALLGTDLNRKMYYICGPTPFNEHCLAVLTELGVPKRRIRIECNGPPKAPDQLPDWPGAVAMQDEITVTVQGRGQFKAKAGEPLLNSLERNGYSAENACRSGECSLCRVKLVKGDVFNPPEARLRQSDRQFRWIYSCVAFPTGDIEIML</sequence>
<dbReference type="InterPro" id="IPR017938">
    <property type="entry name" value="Riboflavin_synthase-like_b-brl"/>
</dbReference>
<dbReference type="SUPFAM" id="SSF52343">
    <property type="entry name" value="Ferredoxin reductase-like, C-terminal NADP-linked domain"/>
    <property type="match status" value="1"/>
</dbReference>
<evidence type="ECO:0000256" key="9">
    <source>
        <dbReference type="ARBA" id="ARBA00034078"/>
    </source>
</evidence>
<dbReference type="SUPFAM" id="SSF54292">
    <property type="entry name" value="2Fe-2S ferredoxin-like"/>
    <property type="match status" value="1"/>
</dbReference>
<dbReference type="InterPro" id="IPR050415">
    <property type="entry name" value="MRET"/>
</dbReference>
<dbReference type="InterPro" id="IPR001041">
    <property type="entry name" value="2Fe-2S_ferredoxin-type"/>
</dbReference>
<dbReference type="SUPFAM" id="SSF63380">
    <property type="entry name" value="Riboflavin synthase domain-like"/>
    <property type="match status" value="1"/>
</dbReference>
<proteinExistence type="inferred from homology"/>
<protein>
    <submittedName>
        <fullName evidence="13">Flavodoxin reductase</fullName>
    </submittedName>
</protein>
<evidence type="ECO:0000259" key="12">
    <source>
        <dbReference type="PROSITE" id="PS51384"/>
    </source>
</evidence>
<evidence type="ECO:0000313" key="13">
    <source>
        <dbReference type="EMBL" id="ARU59061.1"/>
    </source>
</evidence>
<dbReference type="InterPro" id="IPR001433">
    <property type="entry name" value="OxRdtase_FAD/NAD-bd"/>
</dbReference>
<evidence type="ECO:0000256" key="1">
    <source>
        <dbReference type="ARBA" id="ARBA00001974"/>
    </source>
</evidence>
<dbReference type="InterPro" id="IPR017927">
    <property type="entry name" value="FAD-bd_FR_type"/>
</dbReference>
<dbReference type="KEGG" id="ome:OLMES_5077"/>
<keyword evidence="14" id="KW-1185">Reference proteome</keyword>
<comment type="cofactor">
    <cofactor evidence="9">
        <name>[2Fe-2S] cluster</name>
        <dbReference type="ChEBI" id="CHEBI:190135"/>
    </cofactor>
</comment>
<dbReference type="PANTHER" id="PTHR47354">
    <property type="entry name" value="NADH OXIDOREDUCTASE HCR"/>
    <property type="match status" value="1"/>
</dbReference>
<dbReference type="PROSITE" id="PS51085">
    <property type="entry name" value="2FE2S_FER_2"/>
    <property type="match status" value="1"/>
</dbReference>
<dbReference type="InterPro" id="IPR039261">
    <property type="entry name" value="FNR_nucleotide-bd"/>
</dbReference>
<dbReference type="Gene3D" id="3.10.20.30">
    <property type="match status" value="1"/>
</dbReference>
<evidence type="ECO:0000256" key="2">
    <source>
        <dbReference type="ARBA" id="ARBA00022630"/>
    </source>
</evidence>
<dbReference type="Pfam" id="PF00970">
    <property type="entry name" value="FAD_binding_6"/>
    <property type="match status" value="1"/>
</dbReference>
<dbReference type="AlphaFoldDB" id="A0A1Y0IF25"/>
<dbReference type="InterPro" id="IPR012675">
    <property type="entry name" value="Beta-grasp_dom_sf"/>
</dbReference>
<evidence type="ECO:0000256" key="8">
    <source>
        <dbReference type="ARBA" id="ARBA00023014"/>
    </source>
</evidence>
<dbReference type="CDD" id="cd00207">
    <property type="entry name" value="fer2"/>
    <property type="match status" value="1"/>
</dbReference>
<evidence type="ECO:0000256" key="6">
    <source>
        <dbReference type="ARBA" id="ARBA00023002"/>
    </source>
</evidence>
<comment type="cofactor">
    <cofactor evidence="1">
        <name>FAD</name>
        <dbReference type="ChEBI" id="CHEBI:57692"/>
    </cofactor>
</comment>
<dbReference type="PANTHER" id="PTHR47354:SF6">
    <property type="entry name" value="NADH OXIDOREDUCTASE HCR"/>
    <property type="match status" value="1"/>
</dbReference>
<keyword evidence="5" id="KW-0274">FAD</keyword>
<keyword evidence="2" id="KW-0285">Flavoprotein</keyword>
<accession>A0A1Y0IF25</accession>
<keyword evidence="6" id="KW-0560">Oxidoreductase</keyword>
<keyword evidence="4" id="KW-0479">Metal-binding</keyword>
<dbReference type="Gene3D" id="3.40.50.80">
    <property type="entry name" value="Nucleotide-binding domain of ferredoxin-NADP reductase (FNR) module"/>
    <property type="match status" value="1"/>
</dbReference>
<evidence type="ECO:0000256" key="5">
    <source>
        <dbReference type="ARBA" id="ARBA00022827"/>
    </source>
</evidence>
<dbReference type="Pfam" id="PF00111">
    <property type="entry name" value="Fer2"/>
    <property type="match status" value="1"/>
</dbReference>
<dbReference type="EMBL" id="CP021425">
    <property type="protein sequence ID" value="ARU59061.1"/>
    <property type="molecule type" value="Genomic_DNA"/>
</dbReference>